<reference evidence="2" key="1">
    <citation type="journal article" date="2019" name="Int. J. Syst. Evol. Microbiol.">
        <title>The Global Catalogue of Microorganisms (GCM) 10K type strain sequencing project: providing services to taxonomists for standard genome sequencing and annotation.</title>
        <authorList>
            <consortium name="The Broad Institute Genomics Platform"/>
            <consortium name="The Broad Institute Genome Sequencing Center for Infectious Disease"/>
            <person name="Wu L."/>
            <person name="Ma J."/>
        </authorList>
    </citation>
    <scope>NUCLEOTIDE SEQUENCE [LARGE SCALE GENOMIC DNA]</scope>
    <source>
        <strain evidence="2">CGMCC 1.16060</strain>
    </source>
</reference>
<proteinExistence type="predicted"/>
<accession>A0ABQ1TSI9</accession>
<organism evidence="1 2">
    <name type="scientific">Flavobacterium limi</name>
    <dbReference type="NCBI Taxonomy" id="2045105"/>
    <lineage>
        <taxon>Bacteria</taxon>
        <taxon>Pseudomonadati</taxon>
        <taxon>Bacteroidota</taxon>
        <taxon>Flavobacteriia</taxon>
        <taxon>Flavobacteriales</taxon>
        <taxon>Flavobacteriaceae</taxon>
        <taxon>Flavobacterium</taxon>
    </lineage>
</organism>
<evidence type="ECO:0000313" key="2">
    <source>
        <dbReference type="Proteomes" id="UP000655016"/>
    </source>
</evidence>
<keyword evidence="2" id="KW-1185">Reference proteome</keyword>
<comment type="caution">
    <text evidence="1">The sequence shown here is derived from an EMBL/GenBank/DDBJ whole genome shotgun (WGS) entry which is preliminary data.</text>
</comment>
<evidence type="ECO:0000313" key="1">
    <source>
        <dbReference type="EMBL" id="GGF01485.1"/>
    </source>
</evidence>
<sequence>MAYLTKSPRRFYAKLAIKRVSADFFNPKNSTRSLNKEKDFFKYQGTPCFNLIKTKSPASPDSSDILFPASLAGKRFSEWQERLVI</sequence>
<dbReference type="Proteomes" id="UP000655016">
    <property type="component" value="Unassembled WGS sequence"/>
</dbReference>
<dbReference type="RefSeq" id="WP_163391630.1">
    <property type="nucleotide sequence ID" value="NZ_BMKP01000001.1"/>
</dbReference>
<dbReference type="EMBL" id="BMKP01000001">
    <property type="protein sequence ID" value="GGF01485.1"/>
    <property type="molecule type" value="Genomic_DNA"/>
</dbReference>
<name>A0ABQ1TSI9_9FLAO</name>
<protein>
    <submittedName>
        <fullName evidence="1">Uncharacterized protein</fullName>
    </submittedName>
</protein>
<gene>
    <name evidence="1" type="ORF">GCM10011518_08630</name>
</gene>